<dbReference type="GO" id="GO:0004536">
    <property type="term" value="F:DNA nuclease activity"/>
    <property type="evidence" value="ECO:0007669"/>
    <property type="project" value="InterPro"/>
</dbReference>
<dbReference type="NCBIfam" id="TIGR00010">
    <property type="entry name" value="YchF/TatD family DNA exonuclease"/>
    <property type="match status" value="1"/>
</dbReference>
<evidence type="ECO:0000313" key="7">
    <source>
        <dbReference type="Proteomes" id="UP000294349"/>
    </source>
</evidence>
<evidence type="ECO:0000256" key="5">
    <source>
        <dbReference type="PIRSR" id="PIRSR005902-1"/>
    </source>
</evidence>
<feature type="binding site" evidence="5">
    <location>
        <position position="130"/>
    </location>
    <ligand>
        <name>a divalent metal cation</name>
        <dbReference type="ChEBI" id="CHEBI:60240"/>
        <label>2</label>
    </ligand>
</feature>
<dbReference type="InterPro" id="IPR032466">
    <property type="entry name" value="Metal_Hydrolase"/>
</dbReference>
<dbReference type="GO" id="GO:0016788">
    <property type="term" value="F:hydrolase activity, acting on ester bonds"/>
    <property type="evidence" value="ECO:0007669"/>
    <property type="project" value="InterPro"/>
</dbReference>
<name>A0A451DBE5_9GAMM</name>
<sequence length="273" mass="32199">MFLIDTHCHINHLNNNSQSPELDSVLKQAYNKNVKLFLSISTSIQDFYHLYKYTYQYKNILLSCGLHPNYTHTNNDLEVMKLLAKNDKVIAIGETGLDFYRNKKTKKIQKKLFEYHIYISNKINKPIIIHNRQADNEIFSILKSNKNKLCSGIIHSFTGNIDLARKLLDIGFYISFSGIITFKKSNDLRSILRFIPLNRLCIETDSPYLSPEPYRGINNQPYLLYYIAKNIQEYLKIDFLEFTHILNKNFFKLFKINKEIHKIINKISYKNDI</sequence>
<protein>
    <submittedName>
        <fullName evidence="6">Uncharacterized metal-dependent hydrolase YcfH</fullName>
        <ecNumber evidence="6">3.1.-.-</ecNumber>
    </submittedName>
</protein>
<dbReference type="EMBL" id="LR217717">
    <property type="protein sequence ID" value="VFP83715.1"/>
    <property type="molecule type" value="Genomic_DNA"/>
</dbReference>
<dbReference type="EC" id="3.1.-.-" evidence="6"/>
<dbReference type="InterPro" id="IPR015991">
    <property type="entry name" value="TatD/YcfH-like"/>
</dbReference>
<dbReference type="SUPFAM" id="SSF51556">
    <property type="entry name" value="Metallo-dependent hydrolases"/>
    <property type="match status" value="1"/>
</dbReference>
<feature type="binding site" evidence="5">
    <location>
        <position position="7"/>
    </location>
    <ligand>
        <name>a divalent metal cation</name>
        <dbReference type="ChEBI" id="CHEBI:60240"/>
        <label>1</label>
    </ligand>
</feature>
<dbReference type="FunFam" id="3.20.20.140:FF:000005">
    <property type="entry name" value="TatD family hydrolase"/>
    <property type="match status" value="1"/>
</dbReference>
<gene>
    <name evidence="6" type="primary">ycfH</name>
    <name evidence="6" type="ORF">BUCILAFE3058_231</name>
</gene>
<dbReference type="Pfam" id="PF01026">
    <property type="entry name" value="TatD_DNase"/>
    <property type="match status" value="1"/>
</dbReference>
<dbReference type="GO" id="GO:0046872">
    <property type="term" value="F:metal ion binding"/>
    <property type="evidence" value="ECO:0007669"/>
    <property type="project" value="UniProtKB-KW"/>
</dbReference>
<organism evidence="6 7">
    <name type="scientific">Buchnera aphidicola</name>
    <name type="common">Cinara laricifoliae</name>
    <dbReference type="NCBI Taxonomy" id="2518977"/>
    <lineage>
        <taxon>Bacteria</taxon>
        <taxon>Pseudomonadati</taxon>
        <taxon>Pseudomonadota</taxon>
        <taxon>Gammaproteobacteria</taxon>
        <taxon>Enterobacterales</taxon>
        <taxon>Erwiniaceae</taxon>
        <taxon>Buchnera</taxon>
    </lineage>
</organism>
<dbReference type="CDD" id="cd01310">
    <property type="entry name" value="TatD_DNAse"/>
    <property type="match status" value="1"/>
</dbReference>
<comment type="similarity">
    <text evidence="2">Belongs to the metallo-dependent hydrolases superfamily. TatD-type hydrolase family.</text>
</comment>
<feature type="binding site" evidence="5">
    <location>
        <position position="155"/>
    </location>
    <ligand>
        <name>a divalent metal cation</name>
        <dbReference type="ChEBI" id="CHEBI:60240"/>
        <label>2</label>
    </ligand>
</feature>
<feature type="binding site" evidence="5">
    <location>
        <position position="94"/>
    </location>
    <ligand>
        <name>a divalent metal cation</name>
        <dbReference type="ChEBI" id="CHEBI:60240"/>
        <label>1</label>
    </ligand>
</feature>
<dbReference type="OrthoDB" id="9810005at2"/>
<reference evidence="6 7" key="1">
    <citation type="submission" date="2019-02" db="EMBL/GenBank/DDBJ databases">
        <authorList>
            <person name="Manzano-Marin A."/>
            <person name="Manzano-Marin A."/>
        </authorList>
    </citation>
    <scope>NUCLEOTIDE SEQUENCE [LARGE SCALE GENOMIC DNA]</scope>
    <source>
        <strain evidence="6 7">BuCilaricifoliae</strain>
    </source>
</reference>
<dbReference type="InterPro" id="IPR001130">
    <property type="entry name" value="TatD-like"/>
</dbReference>
<evidence type="ECO:0000256" key="3">
    <source>
        <dbReference type="ARBA" id="ARBA00022723"/>
    </source>
</evidence>
<dbReference type="PIRSF" id="PIRSF005902">
    <property type="entry name" value="DNase_TatD"/>
    <property type="match status" value="1"/>
</dbReference>
<evidence type="ECO:0000256" key="1">
    <source>
        <dbReference type="ARBA" id="ARBA00001968"/>
    </source>
</evidence>
<dbReference type="AlphaFoldDB" id="A0A451DBE5"/>
<dbReference type="PROSITE" id="PS01137">
    <property type="entry name" value="TATD_1"/>
    <property type="match status" value="1"/>
</dbReference>
<keyword evidence="3 5" id="KW-0479">Metal-binding</keyword>
<evidence type="ECO:0000256" key="2">
    <source>
        <dbReference type="ARBA" id="ARBA00009275"/>
    </source>
</evidence>
<accession>A0A451DBE5</accession>
<dbReference type="InterPro" id="IPR018228">
    <property type="entry name" value="DNase_TatD-rel_CS"/>
</dbReference>
<comment type="cofactor">
    <cofactor evidence="1">
        <name>a divalent metal cation</name>
        <dbReference type="ChEBI" id="CHEBI:60240"/>
    </cofactor>
</comment>
<dbReference type="Gene3D" id="3.20.20.140">
    <property type="entry name" value="Metal-dependent hydrolases"/>
    <property type="match status" value="1"/>
</dbReference>
<dbReference type="Proteomes" id="UP000294349">
    <property type="component" value="Chromosome"/>
</dbReference>
<evidence type="ECO:0000313" key="6">
    <source>
        <dbReference type="EMBL" id="VFP83715.1"/>
    </source>
</evidence>
<dbReference type="PANTHER" id="PTHR46124:SF2">
    <property type="entry name" value="D-AMINOACYL-TRNA DEACYLASE"/>
    <property type="match status" value="1"/>
</dbReference>
<dbReference type="PANTHER" id="PTHR46124">
    <property type="entry name" value="D-AMINOACYL-TRNA DEACYLASE"/>
    <property type="match status" value="1"/>
</dbReference>
<evidence type="ECO:0000256" key="4">
    <source>
        <dbReference type="ARBA" id="ARBA00022801"/>
    </source>
</evidence>
<feature type="binding site" evidence="5">
    <location>
        <position position="205"/>
    </location>
    <ligand>
        <name>a divalent metal cation</name>
        <dbReference type="ChEBI" id="CHEBI:60240"/>
        <label>1</label>
    </ligand>
</feature>
<proteinExistence type="inferred from homology"/>
<keyword evidence="4 6" id="KW-0378">Hydrolase</keyword>
<dbReference type="RefSeq" id="WP_154061564.1">
    <property type="nucleotide sequence ID" value="NZ_LR217717.1"/>
</dbReference>
<feature type="binding site" evidence="5">
    <location>
        <position position="9"/>
    </location>
    <ligand>
        <name>a divalent metal cation</name>
        <dbReference type="ChEBI" id="CHEBI:60240"/>
        <label>1</label>
    </ligand>
</feature>